<organism evidence="1 2">
    <name type="scientific">Selenomonas ruminantium</name>
    <dbReference type="NCBI Taxonomy" id="971"/>
    <lineage>
        <taxon>Bacteria</taxon>
        <taxon>Bacillati</taxon>
        <taxon>Bacillota</taxon>
        <taxon>Negativicutes</taxon>
        <taxon>Selenomonadales</taxon>
        <taxon>Selenomonadaceae</taxon>
        <taxon>Selenomonas</taxon>
    </lineage>
</organism>
<dbReference type="RefSeq" id="WP_074671007.1">
    <property type="nucleotide sequence ID" value="NZ_FNQG01000003.1"/>
</dbReference>
<dbReference type="OrthoDB" id="5416005at2"/>
<evidence type="ECO:0000313" key="2">
    <source>
        <dbReference type="Proteomes" id="UP000183469"/>
    </source>
</evidence>
<name>A0A1H3W6M1_SELRU</name>
<gene>
    <name evidence="1" type="ORF">SAMN05660648_00737</name>
</gene>
<dbReference type="AlphaFoldDB" id="A0A1H3W6M1"/>
<evidence type="ECO:0000313" key="1">
    <source>
        <dbReference type="EMBL" id="SDZ82743.1"/>
    </source>
</evidence>
<reference evidence="1 2" key="1">
    <citation type="submission" date="2016-10" db="EMBL/GenBank/DDBJ databases">
        <authorList>
            <person name="de Groot N.N."/>
        </authorList>
    </citation>
    <scope>NUCLEOTIDE SEQUENCE [LARGE SCALE GENOMIC DNA]</scope>
    <source>
        <strain evidence="1 2">DSM 2872</strain>
    </source>
</reference>
<dbReference type="Gene3D" id="3.90.70.10">
    <property type="entry name" value="Cysteine proteinases"/>
    <property type="match status" value="1"/>
</dbReference>
<proteinExistence type="predicted"/>
<dbReference type="EMBL" id="FNQG01000003">
    <property type="protein sequence ID" value="SDZ82743.1"/>
    <property type="molecule type" value="Genomic_DNA"/>
</dbReference>
<accession>A0A1H3W6M1</accession>
<dbReference type="Proteomes" id="UP000183469">
    <property type="component" value="Unassembled WGS sequence"/>
</dbReference>
<protein>
    <recommendedName>
        <fullName evidence="3">Peptidase C39</fullName>
    </recommendedName>
</protein>
<sequence length="206" mass="23485">MKNPLRYQVSEYDCGPTSMLNAISYLFEREEIQPEILRNIMIYSLDCYGKGGVPGKNGTSRMAMMFLSRWLSGVGEAGILPIESQYLSGKAVYLGENSLVVDALNRGGVVVVRLHMDGEHYVLLTKRDGDKIYLFDPYYMTENPFGEEIVCTLSQPLTYNRVVPFSCFNREDISPYALGRVEEREAVLLFDTRNKLTAERTIEYFI</sequence>
<evidence type="ECO:0008006" key="3">
    <source>
        <dbReference type="Google" id="ProtNLM"/>
    </source>
</evidence>